<protein>
    <submittedName>
        <fullName evidence="1">Uncharacterized protein</fullName>
    </submittedName>
</protein>
<dbReference type="EMBL" id="JACGWJ010000026">
    <property type="protein sequence ID" value="KAL0313586.1"/>
    <property type="molecule type" value="Genomic_DNA"/>
</dbReference>
<comment type="caution">
    <text evidence="1">The sequence shown here is derived from an EMBL/GenBank/DDBJ whole genome shotgun (WGS) entry which is preliminary data.</text>
</comment>
<organism evidence="1">
    <name type="scientific">Sesamum radiatum</name>
    <name type="common">Black benniseed</name>
    <dbReference type="NCBI Taxonomy" id="300843"/>
    <lineage>
        <taxon>Eukaryota</taxon>
        <taxon>Viridiplantae</taxon>
        <taxon>Streptophyta</taxon>
        <taxon>Embryophyta</taxon>
        <taxon>Tracheophyta</taxon>
        <taxon>Spermatophyta</taxon>
        <taxon>Magnoliopsida</taxon>
        <taxon>eudicotyledons</taxon>
        <taxon>Gunneridae</taxon>
        <taxon>Pentapetalae</taxon>
        <taxon>asterids</taxon>
        <taxon>lamiids</taxon>
        <taxon>Lamiales</taxon>
        <taxon>Pedaliaceae</taxon>
        <taxon>Sesamum</taxon>
    </lineage>
</organism>
<reference evidence="1" key="2">
    <citation type="journal article" date="2024" name="Plant">
        <title>Genomic evolution and insights into agronomic trait innovations of Sesamum species.</title>
        <authorList>
            <person name="Miao H."/>
            <person name="Wang L."/>
            <person name="Qu L."/>
            <person name="Liu H."/>
            <person name="Sun Y."/>
            <person name="Le M."/>
            <person name="Wang Q."/>
            <person name="Wei S."/>
            <person name="Zheng Y."/>
            <person name="Lin W."/>
            <person name="Duan Y."/>
            <person name="Cao H."/>
            <person name="Xiong S."/>
            <person name="Wang X."/>
            <person name="Wei L."/>
            <person name="Li C."/>
            <person name="Ma Q."/>
            <person name="Ju M."/>
            <person name="Zhao R."/>
            <person name="Li G."/>
            <person name="Mu C."/>
            <person name="Tian Q."/>
            <person name="Mei H."/>
            <person name="Zhang T."/>
            <person name="Gao T."/>
            <person name="Zhang H."/>
        </authorList>
    </citation>
    <scope>NUCLEOTIDE SEQUENCE</scope>
    <source>
        <strain evidence="1">G02</strain>
    </source>
</reference>
<gene>
    <name evidence="1" type="ORF">Sradi_5757900</name>
</gene>
<reference evidence="1" key="1">
    <citation type="submission" date="2020-06" db="EMBL/GenBank/DDBJ databases">
        <authorList>
            <person name="Li T."/>
            <person name="Hu X."/>
            <person name="Zhang T."/>
            <person name="Song X."/>
            <person name="Zhang H."/>
            <person name="Dai N."/>
            <person name="Sheng W."/>
            <person name="Hou X."/>
            <person name="Wei L."/>
        </authorList>
    </citation>
    <scope>NUCLEOTIDE SEQUENCE</scope>
    <source>
        <strain evidence="1">G02</strain>
        <tissue evidence="1">Leaf</tissue>
    </source>
</reference>
<evidence type="ECO:0000313" key="1">
    <source>
        <dbReference type="EMBL" id="KAL0313586.1"/>
    </source>
</evidence>
<name>A0AAW2L6V9_SESRA</name>
<accession>A0AAW2L6V9</accession>
<dbReference type="AlphaFoldDB" id="A0AAW2L6V9"/>
<proteinExistence type="predicted"/>
<sequence>MPSKSTQALEETIAMLSDHLSELHGSMEQWHDSLAAAVSDIQQHLATAPADAAPGALAYKRFHIGHHFRPEKYSG</sequence>